<name>A0A6J7XKJ8_9CAUD</name>
<feature type="region of interest" description="Disordered" evidence="1">
    <location>
        <begin position="140"/>
        <end position="159"/>
    </location>
</feature>
<evidence type="ECO:0000313" key="5">
    <source>
        <dbReference type="EMBL" id="CAB4217262.1"/>
    </source>
</evidence>
<reference evidence="7" key="1">
    <citation type="submission" date="2020-05" db="EMBL/GenBank/DDBJ databases">
        <authorList>
            <person name="Chiriac C."/>
            <person name="Salcher M."/>
            <person name="Ghai R."/>
            <person name="Kavagutti S V."/>
        </authorList>
    </citation>
    <scope>NUCLEOTIDE SEQUENCE</scope>
</reference>
<evidence type="ECO:0000256" key="1">
    <source>
        <dbReference type="SAM" id="MobiDB-lite"/>
    </source>
</evidence>
<dbReference type="EMBL" id="LR798420">
    <property type="protein sequence ID" value="CAB5230525.1"/>
    <property type="molecule type" value="Genomic_DNA"/>
</dbReference>
<dbReference type="EMBL" id="LR797444">
    <property type="protein sequence ID" value="CAB4217262.1"/>
    <property type="molecule type" value="Genomic_DNA"/>
</dbReference>
<protein>
    <submittedName>
        <fullName evidence="7">Uncharacterized protein</fullName>
    </submittedName>
</protein>
<proteinExistence type="predicted"/>
<sequence length="159" mass="18004">MSDRSIRYLPESADILGTNQGIPLFVVSVETARAYPWARDFLTVFAMTGNNTAACELAGISYSTYKTAIKRSDDFAELYETCREVSIDRLEARARERAEKDSDRLMELLLKALRPEKYRERYEVTSRTVTDFIIDITPNNPNAGIDANQSDKPPVSILE</sequence>
<accession>A0A6J7XKJ8</accession>
<dbReference type="EMBL" id="LR797136">
    <property type="protein sequence ID" value="CAB4189397.1"/>
    <property type="molecule type" value="Genomic_DNA"/>
</dbReference>
<evidence type="ECO:0000313" key="6">
    <source>
        <dbReference type="EMBL" id="CAB4220487.1"/>
    </source>
</evidence>
<dbReference type="EMBL" id="LR797495">
    <property type="protein sequence ID" value="CAB4220487.1"/>
    <property type="molecule type" value="Genomic_DNA"/>
</dbReference>
<evidence type="ECO:0000313" key="2">
    <source>
        <dbReference type="EMBL" id="CAB4179083.1"/>
    </source>
</evidence>
<organism evidence="7">
    <name type="scientific">uncultured Caudovirales phage</name>
    <dbReference type="NCBI Taxonomy" id="2100421"/>
    <lineage>
        <taxon>Viruses</taxon>
        <taxon>Duplodnaviria</taxon>
        <taxon>Heunggongvirae</taxon>
        <taxon>Uroviricota</taxon>
        <taxon>Caudoviricetes</taxon>
        <taxon>Peduoviridae</taxon>
        <taxon>Maltschvirus</taxon>
        <taxon>Maltschvirus maltsch</taxon>
    </lineage>
</organism>
<dbReference type="EMBL" id="LR797077">
    <property type="protein sequence ID" value="CAB4185165.1"/>
    <property type="molecule type" value="Genomic_DNA"/>
</dbReference>
<feature type="compositionally biased region" description="Polar residues" evidence="1">
    <location>
        <begin position="140"/>
        <end position="151"/>
    </location>
</feature>
<gene>
    <name evidence="2" type="ORF">UFOVP1029_30</name>
    <name evidence="3" type="ORF">UFOVP1129_30</name>
    <name evidence="4" type="ORF">UFOVP1188_30</name>
    <name evidence="5" type="ORF">UFOVP1490_17</name>
    <name evidence="7" type="ORF">UFOVP1576_30</name>
    <name evidence="6" type="ORF">UFOVP1633_30</name>
</gene>
<evidence type="ECO:0000313" key="4">
    <source>
        <dbReference type="EMBL" id="CAB4189397.1"/>
    </source>
</evidence>
<evidence type="ECO:0000313" key="3">
    <source>
        <dbReference type="EMBL" id="CAB4185165.1"/>
    </source>
</evidence>
<dbReference type="EMBL" id="LR796972">
    <property type="protein sequence ID" value="CAB4179083.1"/>
    <property type="molecule type" value="Genomic_DNA"/>
</dbReference>
<evidence type="ECO:0000313" key="7">
    <source>
        <dbReference type="EMBL" id="CAB5230525.1"/>
    </source>
</evidence>